<dbReference type="InterPro" id="IPR017441">
    <property type="entry name" value="Protein_kinase_ATP_BS"/>
</dbReference>
<dbReference type="GO" id="GO:0005737">
    <property type="term" value="C:cytoplasm"/>
    <property type="evidence" value="ECO:0007669"/>
    <property type="project" value="TreeGrafter"/>
</dbReference>
<feature type="compositionally biased region" description="Polar residues" evidence="14">
    <location>
        <begin position="515"/>
        <end position="530"/>
    </location>
</feature>
<feature type="compositionally biased region" description="Pro residues" evidence="14">
    <location>
        <begin position="1"/>
        <end position="10"/>
    </location>
</feature>
<keyword evidence="5" id="KW-0597">Phosphoprotein</keyword>
<feature type="region of interest" description="Disordered" evidence="14">
    <location>
        <begin position="346"/>
        <end position="390"/>
    </location>
</feature>
<dbReference type="Proteomes" id="UP000829720">
    <property type="component" value="Unassembled WGS sequence"/>
</dbReference>
<keyword evidence="7 13" id="KW-0547">Nucleotide-binding</keyword>
<dbReference type="PANTHER" id="PTHR24346">
    <property type="entry name" value="MAP/MICROTUBULE AFFINITY-REGULATING KINASE"/>
    <property type="match status" value="1"/>
</dbReference>
<dbReference type="PROSITE" id="PS50011">
    <property type="entry name" value="PROTEIN_KINASE_DOM"/>
    <property type="match status" value="1"/>
</dbReference>
<reference evidence="16" key="1">
    <citation type="submission" date="2021-01" db="EMBL/GenBank/DDBJ databases">
        <authorList>
            <person name="Zahm M."/>
            <person name="Roques C."/>
            <person name="Cabau C."/>
            <person name="Klopp C."/>
            <person name="Donnadieu C."/>
            <person name="Jouanno E."/>
            <person name="Lampietro C."/>
            <person name="Louis A."/>
            <person name="Herpin A."/>
            <person name="Echchiki A."/>
            <person name="Berthelot C."/>
            <person name="Parey E."/>
            <person name="Roest-Crollius H."/>
            <person name="Braasch I."/>
            <person name="Postlethwait J."/>
            <person name="Bobe J."/>
            <person name="Montfort J."/>
            <person name="Bouchez O."/>
            <person name="Begum T."/>
            <person name="Mejri S."/>
            <person name="Adams A."/>
            <person name="Chen W.-J."/>
            <person name="Guiguen Y."/>
        </authorList>
    </citation>
    <scope>NUCLEOTIDE SEQUENCE</scope>
    <source>
        <tissue evidence="16">Blood</tissue>
    </source>
</reference>
<dbReference type="AlphaFoldDB" id="A0A8T3CJV4"/>
<keyword evidence="9 13" id="KW-0067">ATP-binding</keyword>
<dbReference type="FunFam" id="1.10.510.10:FF:000226">
    <property type="entry name" value="NUAK family SNF1-like kinase 1"/>
    <property type="match status" value="1"/>
</dbReference>
<evidence type="ECO:0000256" key="4">
    <source>
        <dbReference type="ARBA" id="ARBA00022527"/>
    </source>
</evidence>
<dbReference type="SMART" id="SM00220">
    <property type="entry name" value="S_TKc"/>
    <property type="match status" value="1"/>
</dbReference>
<feature type="region of interest" description="Disordered" evidence="14">
    <location>
        <begin position="1"/>
        <end position="56"/>
    </location>
</feature>
<dbReference type="GO" id="GO:0035556">
    <property type="term" value="P:intracellular signal transduction"/>
    <property type="evidence" value="ECO:0007669"/>
    <property type="project" value="TreeGrafter"/>
</dbReference>
<evidence type="ECO:0000256" key="13">
    <source>
        <dbReference type="PROSITE-ProRule" id="PRU10141"/>
    </source>
</evidence>
<feature type="compositionally biased region" description="Basic residues" evidence="14">
    <location>
        <begin position="503"/>
        <end position="514"/>
    </location>
</feature>
<gene>
    <name evidence="16" type="ORF">AGOR_G00230660</name>
</gene>
<evidence type="ECO:0000256" key="12">
    <source>
        <dbReference type="ARBA" id="ARBA00048679"/>
    </source>
</evidence>
<dbReference type="EMBL" id="JAERUA010000023">
    <property type="protein sequence ID" value="KAI1883364.1"/>
    <property type="molecule type" value="Genomic_DNA"/>
</dbReference>
<feature type="compositionally biased region" description="Polar residues" evidence="14">
    <location>
        <begin position="538"/>
        <end position="548"/>
    </location>
</feature>
<name>A0A8T3CJV4_9TELE</name>
<feature type="region of interest" description="Disordered" evidence="14">
    <location>
        <begin position="419"/>
        <end position="567"/>
    </location>
</feature>
<dbReference type="InterPro" id="IPR000719">
    <property type="entry name" value="Prot_kinase_dom"/>
</dbReference>
<sequence length="639" mass="70597">METECLPPPRLSRYGNEKPWGEHLSPRLPVGRPVADALTGGDSRRGSGVKKHHHKHNLKHRYELLETLGRGTYGKVKKAIERHSGREVAIKSIRKEKIKDEQDMVHIRREIEIMSSLRHPHIISIYEVFENKDKIVIVMEYASKGELYDYISERRRLSERETRHFFRQIVSAVHHCHKNGVVHRDLKLENVLLDENCNIKIADFGLSNLYHKDKLLQTYCGSPLYASPEIVNGRPYRGPEVDSWALGVLLYTLVYGTMPFDGGDHKNLIRQISNGEYREPTQSSDARGLIRWMLMVNPDRRATVEDIANHWWVNWGCKSSVCDCESQQDLGGSPMLARFIDWQNRTEPWPTRTTRPPEPPIFPRQRSRKSKKENSGGGAGNGAGLEEKAGLKRPKGILKASPVGDHRVSRSFGDLELGLTLHPQEGDSGSSPDGEEEELALAGGSPPKLAPALPKKGILKHSQQRESGYYSSPERSESSDLLGGSTTAATLYLPRVSSPSKRASGRKGILKRNGKYSTHSGAQTTVSTETALKEAGLSRSQSRPSSIIGSDEGGGLPSSAYRGADWPPTAPASSIRSCVSAEDLMLQMAKFGGLRAAPPLCRGGPRGSPGDNGSFSLLGDLDDVTQVYQQALDISSNLT</sequence>
<evidence type="ECO:0000256" key="5">
    <source>
        <dbReference type="ARBA" id="ARBA00022553"/>
    </source>
</evidence>
<dbReference type="GO" id="GO:0000226">
    <property type="term" value="P:microtubule cytoskeleton organization"/>
    <property type="evidence" value="ECO:0007669"/>
    <property type="project" value="TreeGrafter"/>
</dbReference>
<dbReference type="PROSITE" id="PS00107">
    <property type="entry name" value="PROTEIN_KINASE_ATP"/>
    <property type="match status" value="1"/>
</dbReference>
<dbReference type="CDD" id="cd14073">
    <property type="entry name" value="STKc_NUAK"/>
    <property type="match status" value="1"/>
</dbReference>
<evidence type="ECO:0000313" key="17">
    <source>
        <dbReference type="Proteomes" id="UP000829720"/>
    </source>
</evidence>
<keyword evidence="17" id="KW-1185">Reference proteome</keyword>
<protein>
    <recommendedName>
        <fullName evidence="3">non-specific serine/threonine protein kinase</fullName>
        <ecNumber evidence="3">2.7.11.1</ecNumber>
    </recommendedName>
</protein>
<proteinExistence type="inferred from homology"/>
<dbReference type="EC" id="2.7.11.1" evidence="3"/>
<keyword evidence="6" id="KW-0808">Transferase</keyword>
<comment type="caution">
    <text evidence="16">The sequence shown here is derived from an EMBL/GenBank/DDBJ whole genome shotgun (WGS) entry which is preliminary data.</text>
</comment>
<organism evidence="16 17">
    <name type="scientific">Albula goreensis</name>
    <dbReference type="NCBI Taxonomy" id="1534307"/>
    <lineage>
        <taxon>Eukaryota</taxon>
        <taxon>Metazoa</taxon>
        <taxon>Chordata</taxon>
        <taxon>Craniata</taxon>
        <taxon>Vertebrata</taxon>
        <taxon>Euteleostomi</taxon>
        <taxon>Actinopterygii</taxon>
        <taxon>Neopterygii</taxon>
        <taxon>Teleostei</taxon>
        <taxon>Albuliformes</taxon>
        <taxon>Albulidae</taxon>
        <taxon>Albula</taxon>
    </lineage>
</organism>
<accession>A0A8T3CJV4</accession>
<evidence type="ECO:0000256" key="7">
    <source>
        <dbReference type="ARBA" id="ARBA00022741"/>
    </source>
</evidence>
<dbReference type="Pfam" id="PF00069">
    <property type="entry name" value="Pkinase"/>
    <property type="match status" value="1"/>
</dbReference>
<dbReference type="InterPro" id="IPR011009">
    <property type="entry name" value="Kinase-like_dom_sf"/>
</dbReference>
<dbReference type="InterPro" id="IPR008271">
    <property type="entry name" value="Ser/Thr_kinase_AS"/>
</dbReference>
<dbReference type="OrthoDB" id="193931at2759"/>
<comment type="similarity">
    <text evidence="2">Belongs to the protein kinase superfamily. CAMK Ser/Thr protein kinase family. SNF1 subfamily.</text>
</comment>
<dbReference type="GO" id="GO:0005524">
    <property type="term" value="F:ATP binding"/>
    <property type="evidence" value="ECO:0007669"/>
    <property type="project" value="UniProtKB-UniRule"/>
</dbReference>
<evidence type="ECO:0000256" key="14">
    <source>
        <dbReference type="SAM" id="MobiDB-lite"/>
    </source>
</evidence>
<evidence type="ECO:0000256" key="11">
    <source>
        <dbReference type="ARBA" id="ARBA00047899"/>
    </source>
</evidence>
<keyword evidence="10" id="KW-0007">Acetylation</keyword>
<feature type="compositionally biased region" description="Low complexity" evidence="14">
    <location>
        <begin position="440"/>
        <end position="456"/>
    </location>
</feature>
<comment type="cofactor">
    <cofactor evidence="1">
        <name>Mg(2+)</name>
        <dbReference type="ChEBI" id="CHEBI:18420"/>
    </cofactor>
</comment>
<evidence type="ECO:0000259" key="15">
    <source>
        <dbReference type="PROSITE" id="PS50011"/>
    </source>
</evidence>
<comment type="catalytic activity">
    <reaction evidence="12">
        <text>L-seryl-[protein] + ATP = O-phospho-L-seryl-[protein] + ADP + H(+)</text>
        <dbReference type="Rhea" id="RHEA:17989"/>
        <dbReference type="Rhea" id="RHEA-COMP:9863"/>
        <dbReference type="Rhea" id="RHEA-COMP:11604"/>
        <dbReference type="ChEBI" id="CHEBI:15378"/>
        <dbReference type="ChEBI" id="CHEBI:29999"/>
        <dbReference type="ChEBI" id="CHEBI:30616"/>
        <dbReference type="ChEBI" id="CHEBI:83421"/>
        <dbReference type="ChEBI" id="CHEBI:456216"/>
        <dbReference type="EC" id="2.7.11.1"/>
    </reaction>
</comment>
<dbReference type="FunFam" id="3.30.200.20:FF:000042">
    <property type="entry name" value="Aurora kinase A"/>
    <property type="match status" value="1"/>
</dbReference>
<dbReference type="PANTHER" id="PTHR24346:SF86">
    <property type="entry name" value="NUAK FAMILY SNF1-LIKE KINASE 1"/>
    <property type="match status" value="1"/>
</dbReference>
<dbReference type="Gene3D" id="1.10.510.10">
    <property type="entry name" value="Transferase(Phosphotransferase) domain 1"/>
    <property type="match status" value="1"/>
</dbReference>
<evidence type="ECO:0000313" key="16">
    <source>
        <dbReference type="EMBL" id="KAI1883364.1"/>
    </source>
</evidence>
<dbReference type="GO" id="GO:0050321">
    <property type="term" value="F:tau-protein kinase activity"/>
    <property type="evidence" value="ECO:0007669"/>
    <property type="project" value="TreeGrafter"/>
</dbReference>
<dbReference type="PROSITE" id="PS00108">
    <property type="entry name" value="PROTEIN_KINASE_ST"/>
    <property type="match status" value="1"/>
</dbReference>
<comment type="catalytic activity">
    <reaction evidence="11">
        <text>L-threonyl-[protein] + ATP = O-phospho-L-threonyl-[protein] + ADP + H(+)</text>
        <dbReference type="Rhea" id="RHEA:46608"/>
        <dbReference type="Rhea" id="RHEA-COMP:11060"/>
        <dbReference type="Rhea" id="RHEA-COMP:11605"/>
        <dbReference type="ChEBI" id="CHEBI:15378"/>
        <dbReference type="ChEBI" id="CHEBI:30013"/>
        <dbReference type="ChEBI" id="CHEBI:30616"/>
        <dbReference type="ChEBI" id="CHEBI:61977"/>
        <dbReference type="ChEBI" id="CHEBI:456216"/>
        <dbReference type="EC" id="2.7.11.1"/>
    </reaction>
</comment>
<evidence type="ECO:0000256" key="3">
    <source>
        <dbReference type="ARBA" id="ARBA00012513"/>
    </source>
</evidence>
<evidence type="ECO:0000256" key="2">
    <source>
        <dbReference type="ARBA" id="ARBA00006234"/>
    </source>
</evidence>
<keyword evidence="4" id="KW-0723">Serine/threonine-protein kinase</keyword>
<feature type="domain" description="Protein kinase" evidence="15">
    <location>
        <begin position="62"/>
        <end position="313"/>
    </location>
</feature>
<evidence type="ECO:0000256" key="6">
    <source>
        <dbReference type="ARBA" id="ARBA00022679"/>
    </source>
</evidence>
<evidence type="ECO:0000256" key="9">
    <source>
        <dbReference type="ARBA" id="ARBA00022840"/>
    </source>
</evidence>
<dbReference type="SUPFAM" id="SSF56112">
    <property type="entry name" value="Protein kinase-like (PK-like)"/>
    <property type="match status" value="1"/>
</dbReference>
<feature type="compositionally biased region" description="Basic residues" evidence="14">
    <location>
        <begin position="47"/>
        <end position="56"/>
    </location>
</feature>
<feature type="binding site" evidence="13">
    <location>
        <position position="95"/>
    </location>
    <ligand>
        <name>ATP</name>
        <dbReference type="ChEBI" id="CHEBI:30616"/>
    </ligand>
</feature>
<evidence type="ECO:0000256" key="1">
    <source>
        <dbReference type="ARBA" id="ARBA00001946"/>
    </source>
</evidence>
<feature type="compositionally biased region" description="Basic and acidic residues" evidence="14">
    <location>
        <begin position="15"/>
        <end position="25"/>
    </location>
</feature>
<evidence type="ECO:0000256" key="8">
    <source>
        <dbReference type="ARBA" id="ARBA00022777"/>
    </source>
</evidence>
<keyword evidence="8" id="KW-0418">Kinase</keyword>
<evidence type="ECO:0000256" key="10">
    <source>
        <dbReference type="ARBA" id="ARBA00022990"/>
    </source>
</evidence>